<proteinExistence type="predicted"/>
<sequence>MKKSNIFVFSLFLLVTLFSPIPSQAILGNFLNFRSELKNEKINTKIETKSEVKLERRNQKLETKRTRAQAILKRLRQGIISRYKNTLKLKAKIEARLAKGNNTQAKAKFATFSDVKYKTDLAAFDAKTSLILTSDTPLKLTPELKVLAKSLQSDIKTMRQVLADTLRLIIKAR</sequence>
<organism evidence="2 3">
    <name type="scientific">Candidatus Shapirobacteria bacterium CG03_land_8_20_14_0_80_35_14</name>
    <dbReference type="NCBI Taxonomy" id="1974878"/>
    <lineage>
        <taxon>Bacteria</taxon>
        <taxon>Candidatus Shapironibacteriota</taxon>
    </lineage>
</organism>
<gene>
    <name evidence="2" type="ORF">COS53_02515</name>
</gene>
<dbReference type="EMBL" id="PEVB01000069">
    <property type="protein sequence ID" value="PIV07397.1"/>
    <property type="molecule type" value="Genomic_DNA"/>
</dbReference>
<keyword evidence="1" id="KW-0175">Coiled coil</keyword>
<evidence type="ECO:0000313" key="3">
    <source>
        <dbReference type="Proteomes" id="UP000229191"/>
    </source>
</evidence>
<evidence type="ECO:0000313" key="2">
    <source>
        <dbReference type="EMBL" id="PIV07397.1"/>
    </source>
</evidence>
<name>A0A2M7BPL1_9BACT</name>
<feature type="coiled-coil region" evidence="1">
    <location>
        <begin position="51"/>
        <end position="78"/>
    </location>
</feature>
<accession>A0A2M7BPL1</accession>
<reference evidence="3" key="1">
    <citation type="submission" date="2017-09" db="EMBL/GenBank/DDBJ databases">
        <title>Depth-based differentiation of microbial function through sediment-hosted aquifers and enrichment of novel symbionts in the deep terrestrial subsurface.</title>
        <authorList>
            <person name="Probst A.J."/>
            <person name="Ladd B."/>
            <person name="Jarett J.K."/>
            <person name="Geller-Mcgrath D.E."/>
            <person name="Sieber C.M.K."/>
            <person name="Emerson J.B."/>
            <person name="Anantharaman K."/>
            <person name="Thomas B.C."/>
            <person name="Malmstrom R."/>
            <person name="Stieglmeier M."/>
            <person name="Klingl A."/>
            <person name="Woyke T."/>
            <person name="Ryan C.M."/>
            <person name="Banfield J.F."/>
        </authorList>
    </citation>
    <scope>NUCLEOTIDE SEQUENCE [LARGE SCALE GENOMIC DNA]</scope>
</reference>
<dbReference type="AlphaFoldDB" id="A0A2M7BPL1"/>
<protein>
    <submittedName>
        <fullName evidence="2">Uncharacterized protein</fullName>
    </submittedName>
</protein>
<dbReference type="Proteomes" id="UP000229191">
    <property type="component" value="Unassembled WGS sequence"/>
</dbReference>
<evidence type="ECO:0000256" key="1">
    <source>
        <dbReference type="SAM" id="Coils"/>
    </source>
</evidence>
<comment type="caution">
    <text evidence="2">The sequence shown here is derived from an EMBL/GenBank/DDBJ whole genome shotgun (WGS) entry which is preliminary data.</text>
</comment>